<keyword evidence="7" id="KW-0229">DNA integration</keyword>
<feature type="non-terminal residue" evidence="13">
    <location>
        <position position="112"/>
    </location>
</feature>
<evidence type="ECO:0000256" key="6">
    <source>
        <dbReference type="ARBA" id="ARBA00022842"/>
    </source>
</evidence>
<reference evidence="13 14" key="1">
    <citation type="submission" date="2015-04" db="EMBL/GenBank/DDBJ databases">
        <title>Complete genome sequence of Schizopora paradoxa KUC8140, a cosmopolitan wood degrader in East Asia.</title>
        <authorList>
            <consortium name="DOE Joint Genome Institute"/>
            <person name="Min B."/>
            <person name="Park H."/>
            <person name="Jang Y."/>
            <person name="Kim J.-J."/>
            <person name="Kim K.H."/>
            <person name="Pangilinan J."/>
            <person name="Lipzen A."/>
            <person name="Riley R."/>
            <person name="Grigoriev I.V."/>
            <person name="Spatafora J.W."/>
            <person name="Choi I.-G."/>
        </authorList>
    </citation>
    <scope>NUCLEOTIDE SEQUENCE [LARGE SCALE GENOMIC DNA]</scope>
    <source>
        <strain evidence="13 14">KUC8140</strain>
    </source>
</reference>
<evidence type="ECO:0000259" key="12">
    <source>
        <dbReference type="Pfam" id="PF13976"/>
    </source>
</evidence>
<dbReference type="AlphaFoldDB" id="A0A0H2R8D4"/>
<proteinExistence type="predicted"/>
<keyword evidence="14" id="KW-1185">Reference proteome</keyword>
<organism evidence="13 14">
    <name type="scientific">Schizopora paradoxa</name>
    <dbReference type="NCBI Taxonomy" id="27342"/>
    <lineage>
        <taxon>Eukaryota</taxon>
        <taxon>Fungi</taxon>
        <taxon>Dikarya</taxon>
        <taxon>Basidiomycota</taxon>
        <taxon>Agaricomycotina</taxon>
        <taxon>Agaricomycetes</taxon>
        <taxon>Hymenochaetales</taxon>
        <taxon>Schizoporaceae</taxon>
        <taxon>Schizopora</taxon>
    </lineage>
</organism>
<name>A0A0H2R8D4_9AGAM</name>
<keyword evidence="8" id="KW-0695">RNA-directed DNA polymerase</keyword>
<dbReference type="InParanoid" id="A0A0H2R8D4"/>
<feature type="domain" description="GAG-pre-integrase" evidence="12">
    <location>
        <begin position="27"/>
        <end position="73"/>
    </location>
</feature>
<evidence type="ECO:0000256" key="8">
    <source>
        <dbReference type="ARBA" id="ARBA00022918"/>
    </source>
</evidence>
<dbReference type="GO" id="GO:0016787">
    <property type="term" value="F:hydrolase activity"/>
    <property type="evidence" value="ECO:0007669"/>
    <property type="project" value="UniProtKB-KW"/>
</dbReference>
<evidence type="ECO:0000256" key="7">
    <source>
        <dbReference type="ARBA" id="ARBA00022908"/>
    </source>
</evidence>
<dbReference type="GO" id="GO:0046872">
    <property type="term" value="F:metal ion binding"/>
    <property type="evidence" value="ECO:0007669"/>
    <property type="project" value="UniProtKB-KW"/>
</dbReference>
<accession>A0A0H2R8D4</accession>
<keyword evidence="2" id="KW-0540">Nuclease</keyword>
<feature type="region of interest" description="Disordered" evidence="11">
    <location>
        <begin position="82"/>
        <end position="112"/>
    </location>
</feature>
<protein>
    <recommendedName>
        <fullName evidence="12">GAG-pre-integrase domain-containing protein</fullName>
    </recommendedName>
</protein>
<evidence type="ECO:0000256" key="5">
    <source>
        <dbReference type="ARBA" id="ARBA00022801"/>
    </source>
</evidence>
<feature type="compositionally biased region" description="Basic and acidic residues" evidence="11">
    <location>
        <begin position="82"/>
        <end position="96"/>
    </location>
</feature>
<evidence type="ECO:0000256" key="4">
    <source>
        <dbReference type="ARBA" id="ARBA00022759"/>
    </source>
</evidence>
<dbReference type="Pfam" id="PF13976">
    <property type="entry name" value="gag_pre-integrs"/>
    <property type="match status" value="1"/>
</dbReference>
<dbReference type="Proteomes" id="UP000053477">
    <property type="component" value="Unassembled WGS sequence"/>
</dbReference>
<gene>
    <name evidence="13" type="ORF">SCHPADRAFT_835724</name>
</gene>
<dbReference type="GO" id="GO:0004519">
    <property type="term" value="F:endonuclease activity"/>
    <property type="evidence" value="ECO:0007669"/>
    <property type="project" value="UniProtKB-KW"/>
</dbReference>
<dbReference type="EMBL" id="KQ086105">
    <property type="protein sequence ID" value="KLO08110.1"/>
    <property type="molecule type" value="Genomic_DNA"/>
</dbReference>
<dbReference type="GO" id="GO:0015074">
    <property type="term" value="P:DNA integration"/>
    <property type="evidence" value="ECO:0007669"/>
    <property type="project" value="UniProtKB-KW"/>
</dbReference>
<evidence type="ECO:0000256" key="9">
    <source>
        <dbReference type="ARBA" id="ARBA00022932"/>
    </source>
</evidence>
<dbReference type="PANTHER" id="PTHR42648">
    <property type="entry name" value="TRANSPOSASE, PUTATIVE-RELATED"/>
    <property type="match status" value="1"/>
</dbReference>
<dbReference type="InterPro" id="IPR039537">
    <property type="entry name" value="Retrotran_Ty1/copia-like"/>
</dbReference>
<evidence type="ECO:0000256" key="1">
    <source>
        <dbReference type="ARBA" id="ARBA00022695"/>
    </source>
</evidence>
<dbReference type="GO" id="GO:0006310">
    <property type="term" value="P:DNA recombination"/>
    <property type="evidence" value="ECO:0007669"/>
    <property type="project" value="UniProtKB-KW"/>
</dbReference>
<dbReference type="OrthoDB" id="7691805at2759"/>
<sequence>MQASAKRGLYQLHATPAIHQDQAMAAIDINVLHRRMGHIGIDRLQRMVTKGQLKDIDTVLGSPQLCEPCVLGKLKKLPFKHEESQRTTRPLERVHSDVGGPVDIRSREGYSY</sequence>
<evidence type="ECO:0000313" key="13">
    <source>
        <dbReference type="EMBL" id="KLO08110.1"/>
    </source>
</evidence>
<evidence type="ECO:0000256" key="11">
    <source>
        <dbReference type="SAM" id="MobiDB-lite"/>
    </source>
</evidence>
<dbReference type="PANTHER" id="PTHR42648:SF11">
    <property type="entry name" value="TRANSPOSON TY4-P GAG-POL POLYPROTEIN"/>
    <property type="match status" value="1"/>
</dbReference>
<keyword evidence="1" id="KW-0548">Nucleotidyltransferase</keyword>
<dbReference type="GO" id="GO:0003964">
    <property type="term" value="F:RNA-directed DNA polymerase activity"/>
    <property type="evidence" value="ECO:0007669"/>
    <property type="project" value="UniProtKB-KW"/>
</dbReference>
<keyword evidence="4" id="KW-0255">Endonuclease</keyword>
<evidence type="ECO:0000256" key="2">
    <source>
        <dbReference type="ARBA" id="ARBA00022722"/>
    </source>
</evidence>
<keyword evidence="9" id="KW-0808">Transferase</keyword>
<keyword evidence="9" id="KW-0239">DNA-directed DNA polymerase</keyword>
<evidence type="ECO:0000313" key="14">
    <source>
        <dbReference type="Proteomes" id="UP000053477"/>
    </source>
</evidence>
<keyword evidence="3" id="KW-0479">Metal-binding</keyword>
<evidence type="ECO:0000256" key="3">
    <source>
        <dbReference type="ARBA" id="ARBA00022723"/>
    </source>
</evidence>
<keyword evidence="10" id="KW-0233">DNA recombination</keyword>
<dbReference type="GO" id="GO:0003887">
    <property type="term" value="F:DNA-directed DNA polymerase activity"/>
    <property type="evidence" value="ECO:0007669"/>
    <property type="project" value="UniProtKB-KW"/>
</dbReference>
<evidence type="ECO:0000256" key="10">
    <source>
        <dbReference type="ARBA" id="ARBA00023172"/>
    </source>
</evidence>
<dbReference type="InterPro" id="IPR025724">
    <property type="entry name" value="GAG-pre-integrase_dom"/>
</dbReference>
<keyword evidence="5" id="KW-0378">Hydrolase</keyword>
<keyword evidence="6" id="KW-0460">Magnesium</keyword>